<evidence type="ECO:0000256" key="5">
    <source>
        <dbReference type="PIRNR" id="PIRNR016557"/>
    </source>
</evidence>
<evidence type="ECO:0000313" key="7">
    <source>
        <dbReference type="Proteomes" id="UP000737402"/>
    </source>
</evidence>
<dbReference type="PIRSF" id="PIRSF016557">
    <property type="entry name" value="Caps_synth_CpsB"/>
    <property type="match status" value="1"/>
</dbReference>
<dbReference type="PANTHER" id="PTHR39181:SF1">
    <property type="entry name" value="TYROSINE-PROTEIN PHOSPHATASE YWQE"/>
    <property type="match status" value="1"/>
</dbReference>
<proteinExistence type="inferred from homology"/>
<sequence>MIDINCHILSSMDDGAKHMTESIEMARMAESQGIEIIVATPTISNGSIEDILGKVDEMNHRLRKDSINVTVVPGQECPISEDFMEKYENGQILTINNAKKFIFLSLEASRHVPHYTGELIYDIQMKGLTPIIANPELNIELMESPDKLYQLVKKGACVQLNAGSVNGNNGKKVKKFVSEIIDSNLAHFIASDARDKKSSSFMLQEAYSTIEKSFGSDIKEMFLENAELVFEGNSVFKEVPSRVKRKKLFGIFK</sequence>
<dbReference type="GO" id="GO:0004725">
    <property type="term" value="F:protein tyrosine phosphatase activity"/>
    <property type="evidence" value="ECO:0007669"/>
    <property type="project" value="UniProtKB-EC"/>
</dbReference>
<dbReference type="PANTHER" id="PTHR39181">
    <property type="entry name" value="TYROSINE-PROTEIN PHOSPHATASE YWQE"/>
    <property type="match status" value="1"/>
</dbReference>
<comment type="caution">
    <text evidence="6">The sequence shown here is derived from an EMBL/GenBank/DDBJ whole genome shotgun (WGS) entry which is preliminary data.</text>
</comment>
<keyword evidence="7" id="KW-1185">Reference proteome</keyword>
<reference evidence="6 7" key="1">
    <citation type="submission" date="2021-01" db="EMBL/GenBank/DDBJ databases">
        <title>Genomic Encyclopedia of Type Strains, Phase IV (KMG-IV): sequencing the most valuable type-strain genomes for metagenomic binning, comparative biology and taxonomic classification.</title>
        <authorList>
            <person name="Goeker M."/>
        </authorList>
    </citation>
    <scope>NUCLEOTIDE SEQUENCE [LARGE SCALE GENOMIC DNA]</scope>
    <source>
        <strain evidence="6 7">DSM 25879</strain>
    </source>
</reference>
<keyword evidence="3 5" id="KW-0904">Protein phosphatase</keyword>
<dbReference type="RefSeq" id="WP_204412669.1">
    <property type="nucleotide sequence ID" value="NZ_JAFBED010000001.1"/>
</dbReference>
<comment type="catalytic activity">
    <reaction evidence="4 5">
        <text>O-phospho-L-tyrosyl-[protein] + H2O = L-tyrosyl-[protein] + phosphate</text>
        <dbReference type="Rhea" id="RHEA:10684"/>
        <dbReference type="Rhea" id="RHEA-COMP:10136"/>
        <dbReference type="Rhea" id="RHEA-COMP:20101"/>
        <dbReference type="ChEBI" id="CHEBI:15377"/>
        <dbReference type="ChEBI" id="CHEBI:43474"/>
        <dbReference type="ChEBI" id="CHEBI:46858"/>
        <dbReference type="ChEBI" id="CHEBI:61978"/>
        <dbReference type="EC" id="3.1.3.48"/>
    </reaction>
</comment>
<accession>A0ABS2NV97</accession>
<protein>
    <recommendedName>
        <fullName evidence="5">Tyrosine-protein phosphatase</fullName>
        <ecNumber evidence="5">3.1.3.48</ecNumber>
    </recommendedName>
</protein>
<evidence type="ECO:0000256" key="4">
    <source>
        <dbReference type="ARBA" id="ARBA00051722"/>
    </source>
</evidence>
<evidence type="ECO:0000313" key="6">
    <source>
        <dbReference type="EMBL" id="MBM7618407.1"/>
    </source>
</evidence>
<dbReference type="EMBL" id="JAFBED010000001">
    <property type="protein sequence ID" value="MBM7618407.1"/>
    <property type="molecule type" value="Genomic_DNA"/>
</dbReference>
<evidence type="ECO:0000256" key="1">
    <source>
        <dbReference type="ARBA" id="ARBA00005750"/>
    </source>
</evidence>
<dbReference type="Proteomes" id="UP000737402">
    <property type="component" value="Unassembled WGS sequence"/>
</dbReference>
<dbReference type="InterPro" id="IPR016667">
    <property type="entry name" value="Caps_polysacc_synth_CpsB/CapC"/>
</dbReference>
<dbReference type="EC" id="3.1.3.48" evidence="5"/>
<dbReference type="InterPro" id="IPR016195">
    <property type="entry name" value="Pol/histidinol_Pase-like"/>
</dbReference>
<comment type="similarity">
    <text evidence="1 5">Belongs to the metallo-dependent hydrolases superfamily. CpsB/CapC family.</text>
</comment>
<organism evidence="6 7">
    <name type="scientific">Sutcliffiella tianshenii</name>
    <dbReference type="NCBI Taxonomy" id="1463404"/>
    <lineage>
        <taxon>Bacteria</taxon>
        <taxon>Bacillati</taxon>
        <taxon>Bacillota</taxon>
        <taxon>Bacilli</taxon>
        <taxon>Bacillales</taxon>
        <taxon>Bacillaceae</taxon>
        <taxon>Sutcliffiella</taxon>
    </lineage>
</organism>
<evidence type="ECO:0000256" key="3">
    <source>
        <dbReference type="ARBA" id="ARBA00022912"/>
    </source>
</evidence>
<dbReference type="SUPFAM" id="SSF89550">
    <property type="entry name" value="PHP domain-like"/>
    <property type="match status" value="1"/>
</dbReference>
<gene>
    <name evidence="6" type="ORF">JOC95_000249</name>
</gene>
<dbReference type="Gene3D" id="3.20.20.140">
    <property type="entry name" value="Metal-dependent hydrolases"/>
    <property type="match status" value="1"/>
</dbReference>
<dbReference type="Pfam" id="PF19567">
    <property type="entry name" value="CpsB_CapC"/>
    <property type="match status" value="1"/>
</dbReference>
<evidence type="ECO:0000256" key="2">
    <source>
        <dbReference type="ARBA" id="ARBA00022801"/>
    </source>
</evidence>
<keyword evidence="2 5" id="KW-0378">Hydrolase</keyword>
<name>A0ABS2NV97_9BACI</name>